<reference evidence="1 2" key="1">
    <citation type="journal article" date="2012" name="MBio">
        <title>Comparative genome analysis of three eukaryotic parasites with differing abilities to transform leukocytes reveals key mediators of Theileria-induced leukocyte transformation.</title>
        <authorList>
            <person name="Hayashida K."/>
            <person name="Hara Y."/>
            <person name="Abe T."/>
            <person name="Yamasaki C."/>
            <person name="Toyoda A."/>
            <person name="Kosuge T."/>
            <person name="Suzuki Y."/>
            <person name="Sato Y."/>
            <person name="Kawashima S."/>
            <person name="Katayama T."/>
            <person name="Wakaguri H."/>
            <person name="Inoue N."/>
            <person name="Homma K."/>
            <person name="Tada-Umezaki M."/>
            <person name="Yagi Y."/>
            <person name="Fujii Y."/>
            <person name="Habara T."/>
            <person name="Kanehisa M."/>
            <person name="Watanabe H."/>
            <person name="Ito K."/>
            <person name="Gojobori T."/>
            <person name="Sugawara H."/>
            <person name="Imanishi T."/>
            <person name="Weir W."/>
            <person name="Gardner M."/>
            <person name="Pain A."/>
            <person name="Shiels B."/>
            <person name="Hattori M."/>
            <person name="Nene V."/>
            <person name="Sugimoto C."/>
        </authorList>
    </citation>
    <scope>NUCLEOTIDE SEQUENCE [LARGE SCALE GENOMIC DNA]</scope>
    <source>
        <strain evidence="1 2">Shintoku</strain>
    </source>
</reference>
<dbReference type="RefSeq" id="XP_009689047.1">
    <property type="nucleotide sequence ID" value="XM_009690752.1"/>
</dbReference>
<evidence type="ECO:0000313" key="1">
    <source>
        <dbReference type="EMBL" id="BAM38746.1"/>
    </source>
</evidence>
<dbReference type="GeneID" id="20713162"/>
<dbReference type="eggNOG" id="ENOG502QX80">
    <property type="taxonomic scope" value="Eukaryota"/>
</dbReference>
<keyword evidence="2" id="KW-1185">Reference proteome</keyword>
<gene>
    <name evidence="1" type="ORF">TOT_010000214</name>
</gene>
<name>J7MGT7_THEOR</name>
<dbReference type="AlphaFoldDB" id="J7MGT7"/>
<proteinExistence type="predicted"/>
<accession>J7MGT7</accession>
<dbReference type="VEuPathDB" id="PiroplasmaDB:TOT_010000214"/>
<dbReference type="Proteomes" id="UP000003786">
    <property type="component" value="Chromosome 1"/>
</dbReference>
<organism evidence="1 2">
    <name type="scientific">Theileria orientalis strain Shintoku</name>
    <dbReference type="NCBI Taxonomy" id="869250"/>
    <lineage>
        <taxon>Eukaryota</taxon>
        <taxon>Sar</taxon>
        <taxon>Alveolata</taxon>
        <taxon>Apicomplexa</taxon>
        <taxon>Aconoidasida</taxon>
        <taxon>Piroplasmida</taxon>
        <taxon>Theileriidae</taxon>
        <taxon>Theileria</taxon>
    </lineage>
</organism>
<dbReference type="STRING" id="869250.J7MGT7"/>
<sequence length="486" mass="56122">MFGKKSVIMDDYVQNDINDCVANENYYDNVAIRDIGYERNLMDHKMKAEANTLKLNRDLEETPPYLKLNGLEMYNGRRSGIYERNRKNKFDDETFMDILNKNGIKFESKQELIRILTKIRCKYSWSQGFSLQLGSKGRKIMLQLLRLAYRSNKKNKNIFQNKNPPTTISNLPFFKISMLWELANDMGVFEHAILIHELFGSFKKKLITPENTSFYFPDTGAEKYKYKNNIYRKFVKNFIPSVERRLNENIELEPKHNELNNAAYGMPQSGEFVKMREQISQENSMNLRNSIINDVVLSQDHLTMNPPYSPQAVGLMHQNKHQYSLTPPDEANNLFNMKGKYKEKCYKNVAFDAYNQGVPAANAAISAGPRSFLSNELNPHMNFTPTHQNFIFKQNKFRGSPSSVSTCVSSYVEEAMNDHKLLHAATAYDLCSPLNGSFSDLSDVNGYMTMDNELTNYDSIFLDNMVNVDQMESETLESFSSYLNAE</sequence>
<dbReference type="OrthoDB" id="364557at2759"/>
<evidence type="ECO:0000313" key="2">
    <source>
        <dbReference type="Proteomes" id="UP000003786"/>
    </source>
</evidence>
<dbReference type="EMBL" id="AP011946">
    <property type="protein sequence ID" value="BAM38746.1"/>
    <property type="molecule type" value="Genomic_DNA"/>
</dbReference>
<dbReference type="KEGG" id="tot:TOT_010000214"/>
<protein>
    <submittedName>
        <fullName evidence="1">Uncharacterized protein</fullName>
    </submittedName>
</protein>